<evidence type="ECO:0000313" key="7">
    <source>
        <dbReference type="Proteomes" id="UP000656042"/>
    </source>
</evidence>
<dbReference type="GO" id="GO:0000160">
    <property type="term" value="P:phosphorelay signal transduction system"/>
    <property type="evidence" value="ECO:0007669"/>
    <property type="project" value="InterPro"/>
</dbReference>
<protein>
    <recommendedName>
        <fullName evidence="5">OmpR/PhoB-type domain-containing protein</fullName>
    </recommendedName>
</protein>
<dbReference type="InterPro" id="IPR016032">
    <property type="entry name" value="Sig_transdc_resp-reg_C-effctor"/>
</dbReference>
<comment type="caution">
    <text evidence="6">The sequence shown here is derived from an EMBL/GenBank/DDBJ whole genome shotgun (WGS) entry which is preliminary data.</text>
</comment>
<evidence type="ECO:0000256" key="3">
    <source>
        <dbReference type="PROSITE-ProRule" id="PRU01091"/>
    </source>
</evidence>
<keyword evidence="2 3" id="KW-0238">DNA-binding</keyword>
<dbReference type="PANTHER" id="PTHR47691">
    <property type="entry name" value="REGULATOR-RELATED"/>
    <property type="match status" value="1"/>
</dbReference>
<evidence type="ECO:0000259" key="5">
    <source>
        <dbReference type="PROSITE" id="PS51755"/>
    </source>
</evidence>
<dbReference type="InterPro" id="IPR011990">
    <property type="entry name" value="TPR-like_helical_dom_sf"/>
</dbReference>
<dbReference type="Pfam" id="PF03704">
    <property type="entry name" value="BTAD"/>
    <property type="match status" value="1"/>
</dbReference>
<dbReference type="InterPro" id="IPR027417">
    <property type="entry name" value="P-loop_NTPase"/>
</dbReference>
<gene>
    <name evidence="6" type="ORF">GCM10012284_13790</name>
</gene>
<dbReference type="AlphaFoldDB" id="A0A8J3BVI1"/>
<dbReference type="PANTHER" id="PTHR47691:SF3">
    <property type="entry name" value="HTH-TYPE TRANSCRIPTIONAL REGULATOR RV0890C-RELATED"/>
    <property type="match status" value="1"/>
</dbReference>
<feature type="region of interest" description="Disordered" evidence="4">
    <location>
        <begin position="925"/>
        <end position="948"/>
    </location>
</feature>
<reference evidence="6" key="1">
    <citation type="journal article" date="2014" name="Int. J. Syst. Evol. Microbiol.">
        <title>Complete genome sequence of Corynebacterium casei LMG S-19264T (=DSM 44701T), isolated from a smear-ripened cheese.</title>
        <authorList>
            <consortium name="US DOE Joint Genome Institute (JGI-PGF)"/>
            <person name="Walter F."/>
            <person name="Albersmeier A."/>
            <person name="Kalinowski J."/>
            <person name="Ruckert C."/>
        </authorList>
    </citation>
    <scope>NUCLEOTIDE SEQUENCE</scope>
    <source>
        <strain evidence="6">CGMCC 4.7299</strain>
    </source>
</reference>
<dbReference type="Gene3D" id="3.40.50.300">
    <property type="entry name" value="P-loop containing nucleotide triphosphate hydrolases"/>
    <property type="match status" value="1"/>
</dbReference>
<dbReference type="EMBL" id="BMMX01000003">
    <property type="protein sequence ID" value="GGK81088.1"/>
    <property type="molecule type" value="Genomic_DNA"/>
</dbReference>
<evidence type="ECO:0000313" key="6">
    <source>
        <dbReference type="EMBL" id="GGK81088.1"/>
    </source>
</evidence>
<dbReference type="SMART" id="SM00862">
    <property type="entry name" value="Trans_reg_C"/>
    <property type="match status" value="1"/>
</dbReference>
<dbReference type="SUPFAM" id="SSF46894">
    <property type="entry name" value="C-terminal effector domain of the bipartite response regulators"/>
    <property type="match status" value="1"/>
</dbReference>
<organism evidence="6 7">
    <name type="scientific">Mangrovihabitans endophyticus</name>
    <dbReference type="NCBI Taxonomy" id="1751298"/>
    <lineage>
        <taxon>Bacteria</taxon>
        <taxon>Bacillati</taxon>
        <taxon>Actinomycetota</taxon>
        <taxon>Actinomycetes</taxon>
        <taxon>Micromonosporales</taxon>
        <taxon>Micromonosporaceae</taxon>
        <taxon>Mangrovihabitans</taxon>
    </lineage>
</organism>
<reference evidence="6" key="2">
    <citation type="submission" date="2020-09" db="EMBL/GenBank/DDBJ databases">
        <authorList>
            <person name="Sun Q."/>
            <person name="Zhou Y."/>
        </authorList>
    </citation>
    <scope>NUCLEOTIDE SEQUENCE</scope>
    <source>
        <strain evidence="6">CGMCC 4.7299</strain>
    </source>
</reference>
<dbReference type="RefSeq" id="WP_189078232.1">
    <property type="nucleotide sequence ID" value="NZ_BMMX01000003.1"/>
</dbReference>
<dbReference type="InterPro" id="IPR005158">
    <property type="entry name" value="BTAD"/>
</dbReference>
<dbReference type="SUPFAM" id="SSF48452">
    <property type="entry name" value="TPR-like"/>
    <property type="match status" value="2"/>
</dbReference>
<dbReference type="InterPro" id="IPR036388">
    <property type="entry name" value="WH-like_DNA-bd_sf"/>
</dbReference>
<accession>A0A8J3BVI1</accession>
<dbReference type="Gene3D" id="1.10.10.10">
    <property type="entry name" value="Winged helix-like DNA-binding domain superfamily/Winged helix DNA-binding domain"/>
    <property type="match status" value="1"/>
</dbReference>
<keyword evidence="7" id="KW-1185">Reference proteome</keyword>
<dbReference type="Proteomes" id="UP000656042">
    <property type="component" value="Unassembled WGS sequence"/>
</dbReference>
<name>A0A8J3BVI1_9ACTN</name>
<feature type="compositionally biased region" description="Basic and acidic residues" evidence="4">
    <location>
        <begin position="931"/>
        <end position="948"/>
    </location>
</feature>
<dbReference type="Pfam" id="PF25872">
    <property type="entry name" value="HTH_77"/>
    <property type="match status" value="1"/>
</dbReference>
<dbReference type="GO" id="GO:0003677">
    <property type="term" value="F:DNA binding"/>
    <property type="evidence" value="ECO:0007669"/>
    <property type="project" value="UniProtKB-UniRule"/>
</dbReference>
<dbReference type="InterPro" id="IPR058852">
    <property type="entry name" value="HTH_77"/>
</dbReference>
<sequence length="948" mass="99803">MLVRLLGPFEVRDPTGPVVVRSTRQRTVLAALAMHAGRPVAVADLVDAVWPDDPPASARNSLQSHIARLRGVLRSSGAIVLDPAGYRLTADVDAGQFERLVRRGEHAAALELWRGPPLREFPDSPFREWAVRLTEMYRAVVASGSDSVALRTEVHADPCWEAGAVALAQSLVASGSIADAAAALRRHCEAVVERLGVDPSPRVRRLQAEILRGGAPERAGRPDGGGEFRSTVPLRFSSFVGRVAEKAQLAALLREPGLVSVVGPGGVGKTRLVAETTGASGRTAWVDAADVRDGREFVQAAAVVLGARLGPRDDPPPALARAAARLAAPVVLDNCEHVLTAVAAVAEALLVAGVRVVVTSQERLRVDGEAVLTLGPMPTADGVRLFHDRCPGGDDDSAPAEIVTALDGLPLAIELAATQAAVLGVEAVRDRLDDRLDLLDRGRRTGAARHRTLRAVAEWSYRLLPASEAVVLRRLSVFGGSFTMSLAEQVVAVEPVSRGRVAPLLASLIERSLVVRHGPHRYRLLETVRMLAAQRLDSPDTERPGAAGPGTAGPDTAGPQAASAGRAGSGDGDRIRARHAVAVVAAAEDLDVRMHGPDQAAAVREFDDLLPDLRRARTLRDPGLVVRLAAAMYRYGYHCQQYEVLAWGHDAVPVAGHPRRSVALAAAATHEWGRGDLTTARDLAARAGESSAAHEVLGDVALVSCDAPVALAHYRAMAGSAVPAVRVSGLCGAALVLAWTGSVAAAVAEAERARQIADDCANPSAMAEARYALGEALADTRPEEALVLLSEADHLAREVDDRLFRGASQTAAVAIRSRHGDPAPALASFREVLRLWRRAGNTTLQSNALRNLIVLLARVGEDETAALVDAALPPSAAFPAQAARLARARAAVAERLGARTEACHRRGAAMSAVAVTDAALSAIESATRRQTGHDVPHAGESRAGHRYG</sequence>
<evidence type="ECO:0000256" key="1">
    <source>
        <dbReference type="ARBA" id="ARBA00005820"/>
    </source>
</evidence>
<dbReference type="Pfam" id="PF00486">
    <property type="entry name" value="Trans_reg_C"/>
    <property type="match status" value="1"/>
</dbReference>
<dbReference type="Gene3D" id="1.25.40.10">
    <property type="entry name" value="Tetratricopeptide repeat domain"/>
    <property type="match status" value="2"/>
</dbReference>
<feature type="DNA-binding region" description="OmpR/PhoB-type" evidence="3">
    <location>
        <begin position="1"/>
        <end position="90"/>
    </location>
</feature>
<dbReference type="InterPro" id="IPR001867">
    <property type="entry name" value="OmpR/PhoB-type_DNA-bd"/>
</dbReference>
<feature type="domain" description="OmpR/PhoB-type" evidence="5">
    <location>
        <begin position="1"/>
        <end position="90"/>
    </location>
</feature>
<feature type="compositionally biased region" description="Low complexity" evidence="4">
    <location>
        <begin position="552"/>
        <end position="566"/>
    </location>
</feature>
<feature type="region of interest" description="Disordered" evidence="4">
    <location>
        <begin position="538"/>
        <end position="572"/>
    </location>
</feature>
<dbReference type="SMART" id="SM01043">
    <property type="entry name" value="BTAD"/>
    <property type="match status" value="1"/>
</dbReference>
<dbReference type="PROSITE" id="PS51755">
    <property type="entry name" value="OMPR_PHOB"/>
    <property type="match status" value="1"/>
</dbReference>
<dbReference type="SUPFAM" id="SSF52540">
    <property type="entry name" value="P-loop containing nucleoside triphosphate hydrolases"/>
    <property type="match status" value="1"/>
</dbReference>
<dbReference type="GO" id="GO:0006355">
    <property type="term" value="P:regulation of DNA-templated transcription"/>
    <property type="evidence" value="ECO:0007669"/>
    <property type="project" value="InterPro"/>
</dbReference>
<evidence type="ECO:0000256" key="4">
    <source>
        <dbReference type="SAM" id="MobiDB-lite"/>
    </source>
</evidence>
<comment type="similarity">
    <text evidence="1">Belongs to the AfsR/DnrI/RedD regulatory family.</text>
</comment>
<evidence type="ECO:0000256" key="2">
    <source>
        <dbReference type="ARBA" id="ARBA00023125"/>
    </source>
</evidence>
<proteinExistence type="inferred from homology"/>